<name>A0ACC0WCP2_9STRA</name>
<protein>
    <submittedName>
        <fullName evidence="1">Uncharacterized protein</fullName>
    </submittedName>
</protein>
<keyword evidence="2" id="KW-1185">Reference proteome</keyword>
<accession>A0ACC0WCP2</accession>
<dbReference type="EMBL" id="CM047581">
    <property type="protein sequence ID" value="KAI9916569.1"/>
    <property type="molecule type" value="Genomic_DNA"/>
</dbReference>
<gene>
    <name evidence="1" type="ORF">PsorP6_016843</name>
</gene>
<dbReference type="Proteomes" id="UP001163321">
    <property type="component" value="Chromosome 2"/>
</dbReference>
<organism evidence="1 2">
    <name type="scientific">Peronosclerospora sorghi</name>
    <dbReference type="NCBI Taxonomy" id="230839"/>
    <lineage>
        <taxon>Eukaryota</taxon>
        <taxon>Sar</taxon>
        <taxon>Stramenopiles</taxon>
        <taxon>Oomycota</taxon>
        <taxon>Peronosporomycetes</taxon>
        <taxon>Peronosporales</taxon>
        <taxon>Peronosporaceae</taxon>
        <taxon>Peronosclerospora</taxon>
    </lineage>
</organism>
<evidence type="ECO:0000313" key="2">
    <source>
        <dbReference type="Proteomes" id="UP001163321"/>
    </source>
</evidence>
<evidence type="ECO:0000313" key="1">
    <source>
        <dbReference type="EMBL" id="KAI9916569.1"/>
    </source>
</evidence>
<reference evidence="1 2" key="1">
    <citation type="journal article" date="2022" name="bioRxiv">
        <title>The genome of the oomycete Peronosclerospora sorghi, a cosmopolitan pathogen of maize and sorghum, is inflated with dispersed pseudogenes.</title>
        <authorList>
            <person name="Fletcher K."/>
            <person name="Martin F."/>
            <person name="Isakeit T."/>
            <person name="Cavanaugh K."/>
            <person name="Magill C."/>
            <person name="Michelmore R."/>
        </authorList>
    </citation>
    <scope>NUCLEOTIDE SEQUENCE [LARGE SCALE GENOMIC DNA]</scope>
    <source>
        <strain evidence="1">P6</strain>
    </source>
</reference>
<proteinExistence type="predicted"/>
<sequence length="99" mass="11205">MGTKGTATCLQPGLMIKFYNLQLADLEVRRAKDKIYEWNVKRFTHLGKLGTLAMALLQRSPCVEVEETTAYHAFKALVNFQWMSISNELIEGTSVPDIL</sequence>
<comment type="caution">
    <text evidence="1">The sequence shown here is derived from an EMBL/GenBank/DDBJ whole genome shotgun (WGS) entry which is preliminary data.</text>
</comment>